<organism evidence="1">
    <name type="scientific">viral metagenome</name>
    <dbReference type="NCBI Taxonomy" id="1070528"/>
    <lineage>
        <taxon>unclassified sequences</taxon>
        <taxon>metagenomes</taxon>
        <taxon>organismal metagenomes</taxon>
    </lineage>
</organism>
<sequence>MVQHNLDALGIQFRCSECGKMPHEVQGAKNIMVVRHGAWTCKACLNKEKREREEMEMAEVKARIEAAKPVVAKKARKKRKVAKARVKK</sequence>
<evidence type="ECO:0000313" key="1">
    <source>
        <dbReference type="EMBL" id="QJA85382.1"/>
    </source>
</evidence>
<reference evidence="1" key="1">
    <citation type="submission" date="2020-03" db="EMBL/GenBank/DDBJ databases">
        <title>The deep terrestrial virosphere.</title>
        <authorList>
            <person name="Holmfeldt K."/>
            <person name="Nilsson E."/>
            <person name="Simone D."/>
            <person name="Lopez-Fernandez M."/>
            <person name="Wu X."/>
            <person name="de Brujin I."/>
            <person name="Lundin D."/>
            <person name="Andersson A."/>
            <person name="Bertilsson S."/>
            <person name="Dopson M."/>
        </authorList>
    </citation>
    <scope>NUCLEOTIDE SEQUENCE</scope>
    <source>
        <strain evidence="1">MM415B02229</strain>
    </source>
</reference>
<proteinExistence type="predicted"/>
<protein>
    <submittedName>
        <fullName evidence="1">Uncharacterized protein</fullName>
    </submittedName>
</protein>
<dbReference type="AlphaFoldDB" id="A0A6M3KUF1"/>
<dbReference type="EMBL" id="MT142570">
    <property type="protein sequence ID" value="QJA85382.1"/>
    <property type="molecule type" value="Genomic_DNA"/>
</dbReference>
<name>A0A6M3KUF1_9ZZZZ</name>
<gene>
    <name evidence="1" type="ORF">MM415B02229_0020</name>
</gene>
<accession>A0A6M3KUF1</accession>